<keyword evidence="1" id="KW-0805">Transcription regulation</keyword>
<dbReference type="Proteomes" id="UP001321047">
    <property type="component" value="Unassembled WGS sequence"/>
</dbReference>
<evidence type="ECO:0000313" key="5">
    <source>
        <dbReference type="EMBL" id="MCU4751024.1"/>
    </source>
</evidence>
<dbReference type="SMART" id="SM00091">
    <property type="entry name" value="PAS"/>
    <property type="match status" value="2"/>
</dbReference>
<feature type="region of interest" description="Disordered" evidence="3">
    <location>
        <begin position="129"/>
        <end position="172"/>
    </location>
</feature>
<dbReference type="PANTHER" id="PTHR34236:SF1">
    <property type="entry name" value="DIMETHYL SULFOXIDE REDUCTASE TRANSCRIPTIONAL ACTIVATOR"/>
    <property type="match status" value="1"/>
</dbReference>
<dbReference type="AlphaFoldDB" id="A0AAP2Z7X6"/>
<dbReference type="InterPro" id="IPR003018">
    <property type="entry name" value="GAF"/>
</dbReference>
<dbReference type="CDD" id="cd00130">
    <property type="entry name" value="PAS"/>
    <property type="match status" value="1"/>
</dbReference>
<dbReference type="SUPFAM" id="SSF55785">
    <property type="entry name" value="PYP-like sensor domain (PAS domain)"/>
    <property type="match status" value="2"/>
</dbReference>
<dbReference type="Pfam" id="PF08448">
    <property type="entry name" value="PAS_4"/>
    <property type="match status" value="1"/>
</dbReference>
<dbReference type="InterPro" id="IPR007050">
    <property type="entry name" value="HTH_bacterioopsin"/>
</dbReference>
<name>A0AAP2Z7X6_9EURY</name>
<dbReference type="PROSITE" id="PS50112">
    <property type="entry name" value="PAS"/>
    <property type="match status" value="1"/>
</dbReference>
<dbReference type="InterPro" id="IPR035965">
    <property type="entry name" value="PAS-like_dom_sf"/>
</dbReference>
<dbReference type="SUPFAM" id="SSF55781">
    <property type="entry name" value="GAF domain-like"/>
    <property type="match status" value="2"/>
</dbReference>
<dbReference type="Gene3D" id="3.30.450.20">
    <property type="entry name" value="PAS domain"/>
    <property type="match status" value="2"/>
</dbReference>
<reference evidence="5 6" key="1">
    <citation type="submission" date="2022-09" db="EMBL/GenBank/DDBJ databases">
        <title>Enrichment on poylsaccharides allowed isolation of novel metabolic and taxonomic groups of Haloarchaea.</title>
        <authorList>
            <person name="Sorokin D.Y."/>
            <person name="Elcheninov A.G."/>
            <person name="Khizhniak T.V."/>
            <person name="Kolganova T.V."/>
            <person name="Kublanov I.V."/>
        </authorList>
    </citation>
    <scope>NUCLEOTIDE SEQUENCE [LARGE SCALE GENOMIC DNA]</scope>
    <source>
        <strain evidence="5 6">AArc-curdl1</strain>
    </source>
</reference>
<protein>
    <submittedName>
        <fullName evidence="5">GAF domain-containing protein</fullName>
    </submittedName>
</protein>
<dbReference type="EMBL" id="JAOPJZ010000002">
    <property type="protein sequence ID" value="MCU4751024.1"/>
    <property type="molecule type" value="Genomic_DNA"/>
</dbReference>
<keyword evidence="6" id="KW-1185">Reference proteome</keyword>
<organism evidence="5 6">
    <name type="scientific">Natronosalvus hydrolyticus</name>
    <dbReference type="NCBI Taxonomy" id="2979988"/>
    <lineage>
        <taxon>Archaea</taxon>
        <taxon>Methanobacteriati</taxon>
        <taxon>Methanobacteriota</taxon>
        <taxon>Stenosarchaea group</taxon>
        <taxon>Halobacteria</taxon>
        <taxon>Halobacteriales</taxon>
        <taxon>Natrialbaceae</taxon>
        <taxon>Natronosalvus</taxon>
    </lineage>
</organism>
<dbReference type="RefSeq" id="WP_342806392.1">
    <property type="nucleotide sequence ID" value="NZ_JAOPJZ010000002.1"/>
</dbReference>
<comment type="caution">
    <text evidence="5">The sequence shown here is derived from an EMBL/GenBank/DDBJ whole genome shotgun (WGS) entry which is preliminary data.</text>
</comment>
<evidence type="ECO:0000256" key="3">
    <source>
        <dbReference type="SAM" id="MobiDB-lite"/>
    </source>
</evidence>
<evidence type="ECO:0000256" key="1">
    <source>
        <dbReference type="ARBA" id="ARBA00023015"/>
    </source>
</evidence>
<dbReference type="PANTHER" id="PTHR34236">
    <property type="entry name" value="DIMETHYL SULFOXIDE REDUCTASE TRANSCRIPTIONAL ACTIVATOR"/>
    <property type="match status" value="1"/>
</dbReference>
<feature type="region of interest" description="Disordered" evidence="3">
    <location>
        <begin position="1"/>
        <end position="20"/>
    </location>
</feature>
<gene>
    <name evidence="5" type="ORF">OB919_03350</name>
</gene>
<evidence type="ECO:0000313" key="6">
    <source>
        <dbReference type="Proteomes" id="UP001321047"/>
    </source>
</evidence>
<dbReference type="Gene3D" id="3.30.450.40">
    <property type="match status" value="2"/>
</dbReference>
<dbReference type="InterPro" id="IPR031803">
    <property type="entry name" value="BAT_GAF/HTH-assoc"/>
</dbReference>
<accession>A0AAP2Z7X6</accession>
<dbReference type="Pfam" id="PF13185">
    <property type="entry name" value="GAF_2"/>
    <property type="match status" value="1"/>
</dbReference>
<sequence>MDDGFGTAEDVRSGNASGSLSLVGDGSWAEAIERTVSETDFDLETNRETAASVLDRERAGSIVFEPEATPDGGVAFVEAVRDRWPACPLICIPREGDESLAGAVLAAGATGYVPFDEREALLEGALESALEESPDVTSTSTARRDKLSTLEADESPTREADVPPTHRDRSPYFDAIESGPEYLWILERDGTILEVNDTVRAQLEGPSDATGRPFAAASWWPVSAGRPLETAVEAALEGEFSSQEVTLEEGDRTLSLALYPVSNGDGGVVVVGRDISERVSTIRELRRSEELHRVTLAHMTDTVLLTDETGAFTYVCPNVHFIFGYTAEEIYELGTIDALLGEDLYDEDELARSGVLTNVECTATDRSGTEHHLLVNIREVSIQDGRTLFSCRDVTTRKQREQALTSLQETAQALLYAETRHEVATQIVDDASPVLDLPSAAMYLFDADENVLRPTAFTRNLEGPDRGAPEATWPGADDVVATSFVEDEHFVIENFEGNASPMDRLESGVVIPLGDHGVFVAGTTREESIDTVTSEVANLLAATAEAALDRVERDMTLRERDRELNERNQRLTALNRINEIIREIGQELVQAETRSAIEEAVCARLTADDRFAFAWIGSRDRHTGSLTPRAWAGDDETYLDALETESITTEPGQRTLETGEPTVVENVADDLRADPWRSVALTRGFQSVVSVPLAYDEFGYGALTVYGTQAGAVDETAQAVLRELGEMIASAIGSVERTHALLGGRVVELTYESETASTTVGRLARTLECQLELEGGVQRLDSGVLAFLTVTGCDAHRVVEQASTLVSVTSAQVVSATEDGGLVRLTLVDPLLVTRLAEHGAVITALTATPSGTTLSIEIPSSVETGSVDDLVRTVYSDANLTARRERGGAPTTGDRLESEVRNSLTDRQLEVVRTAYHAGFFETPRTNSGAEVASTLDISPTAFSKHVRAVERTLFSVLFDEAHPRRVE</sequence>
<feature type="domain" description="PAS" evidence="4">
    <location>
        <begin position="288"/>
        <end position="330"/>
    </location>
</feature>
<proteinExistence type="predicted"/>
<dbReference type="InterPro" id="IPR013656">
    <property type="entry name" value="PAS_4"/>
</dbReference>
<dbReference type="Pfam" id="PF15915">
    <property type="entry name" value="BAT"/>
    <property type="match status" value="1"/>
</dbReference>
<dbReference type="NCBIfam" id="TIGR00229">
    <property type="entry name" value="sensory_box"/>
    <property type="match status" value="1"/>
</dbReference>
<dbReference type="InterPro" id="IPR000014">
    <property type="entry name" value="PAS"/>
</dbReference>
<dbReference type="Pfam" id="PF04967">
    <property type="entry name" value="HTH_10"/>
    <property type="match status" value="1"/>
</dbReference>
<keyword evidence="2" id="KW-0804">Transcription</keyword>
<evidence type="ECO:0000256" key="2">
    <source>
        <dbReference type="ARBA" id="ARBA00023163"/>
    </source>
</evidence>
<evidence type="ECO:0000259" key="4">
    <source>
        <dbReference type="PROSITE" id="PS50112"/>
    </source>
</evidence>
<dbReference type="InterPro" id="IPR029016">
    <property type="entry name" value="GAF-like_dom_sf"/>
</dbReference>
<feature type="compositionally biased region" description="Basic and acidic residues" evidence="3">
    <location>
        <begin position="155"/>
        <end position="171"/>
    </location>
</feature>